<feature type="domain" description="Gram-positive cocci surface proteins LPxTG" evidence="6">
    <location>
        <begin position="30"/>
        <end position="64"/>
    </location>
</feature>
<name>F3YCK7_MELPT</name>
<keyword evidence="4" id="KW-0572">Peptidoglycan-anchor</keyword>
<dbReference type="PROSITE" id="PS50847">
    <property type="entry name" value="GRAM_POS_ANCHORING"/>
    <property type="match status" value="1"/>
</dbReference>
<keyword evidence="3" id="KW-0732">Signal</keyword>
<dbReference type="InterPro" id="IPR019931">
    <property type="entry name" value="LPXTG_anchor"/>
</dbReference>
<dbReference type="NCBIfam" id="TIGR01167">
    <property type="entry name" value="LPXTG_anchor"/>
    <property type="match status" value="1"/>
</dbReference>
<evidence type="ECO:0000313" key="7">
    <source>
        <dbReference type="EMBL" id="BAK22235.1"/>
    </source>
</evidence>
<evidence type="ECO:0000313" key="8">
    <source>
        <dbReference type="Proteomes" id="UP000008456"/>
    </source>
</evidence>
<keyword evidence="1" id="KW-0134">Cell wall</keyword>
<keyword evidence="5" id="KW-0472">Membrane</keyword>
<reference evidence="7 8" key="1">
    <citation type="journal article" date="2011" name="J. Bacteriol.">
        <title>Complete genome sequence of Melissococcus plutonius ATCC 35311.</title>
        <authorList>
            <person name="Okumura K."/>
            <person name="Arai R."/>
            <person name="Okura M."/>
            <person name="Kirikae T."/>
            <person name="Takamatsu D."/>
            <person name="Osaki M."/>
            <person name="Miyoshi-Akiyama T."/>
        </authorList>
    </citation>
    <scope>NUCLEOTIDE SEQUENCE [LARGE SCALE GENOMIC DNA]</scope>
    <source>
        <strain evidence="8">ATCC 35311 / CIP 104052 / LMG 20360 / NCIMB 702443</strain>
    </source>
</reference>
<dbReference type="EMBL" id="AP012200">
    <property type="protein sequence ID" value="BAK22235.1"/>
    <property type="molecule type" value="Genomic_DNA"/>
</dbReference>
<sequence length="64" mass="6873">MAATNGLKLGRNGLPIVDQTNFSDSDRNTYPNTGEKVKNATGLLGILLAAMAEIGLVKRKEKKE</sequence>
<dbReference type="Pfam" id="PF00746">
    <property type="entry name" value="Gram_pos_anchor"/>
    <property type="match status" value="1"/>
</dbReference>
<keyword evidence="2" id="KW-0964">Secreted</keyword>
<dbReference type="HOGENOM" id="CLU_2862605_0_0_9"/>
<keyword evidence="5" id="KW-0812">Transmembrane</keyword>
<gene>
    <name evidence="7" type="ordered locus">MPTP_1841</name>
</gene>
<accession>F3YCK7</accession>
<evidence type="ECO:0000256" key="3">
    <source>
        <dbReference type="ARBA" id="ARBA00022729"/>
    </source>
</evidence>
<keyword evidence="5" id="KW-1133">Transmembrane helix</keyword>
<evidence type="ECO:0000256" key="5">
    <source>
        <dbReference type="SAM" id="Phobius"/>
    </source>
</evidence>
<protein>
    <recommendedName>
        <fullName evidence="6">Gram-positive cocci surface proteins LPxTG domain-containing protein</fullName>
    </recommendedName>
</protein>
<reference key="2">
    <citation type="submission" date="2011-04" db="EMBL/GenBank/DDBJ databases">
        <title>Whole genome sequence of Melissococcus plutonius ATCC 35311.</title>
        <authorList>
            <person name="Okumura K."/>
            <person name="Arai R."/>
            <person name="Osaki M."/>
            <person name="Okura M."/>
            <person name="Kirikae T."/>
            <person name="Takamatsu D."/>
            <person name="Akiyama T."/>
        </authorList>
    </citation>
    <scope>NUCLEOTIDE SEQUENCE</scope>
    <source>
        <strain>ATCC 35311</strain>
    </source>
</reference>
<evidence type="ECO:0000256" key="2">
    <source>
        <dbReference type="ARBA" id="ARBA00022525"/>
    </source>
</evidence>
<evidence type="ECO:0000259" key="6">
    <source>
        <dbReference type="PROSITE" id="PS50847"/>
    </source>
</evidence>
<feature type="transmembrane region" description="Helical" evidence="5">
    <location>
        <begin position="40"/>
        <end position="57"/>
    </location>
</feature>
<dbReference type="AlphaFoldDB" id="F3YCK7"/>
<dbReference type="Proteomes" id="UP000008456">
    <property type="component" value="Chromosome"/>
</dbReference>
<evidence type="ECO:0000256" key="1">
    <source>
        <dbReference type="ARBA" id="ARBA00022512"/>
    </source>
</evidence>
<evidence type="ECO:0000256" key="4">
    <source>
        <dbReference type="ARBA" id="ARBA00023088"/>
    </source>
</evidence>
<organism evidence="7 8">
    <name type="scientific">Melissococcus plutonius (strain ATCC 35311 / DSM 29964 / CIP 104052 / LMG 20360 / NCIMB 702443)</name>
    <dbReference type="NCBI Taxonomy" id="940190"/>
    <lineage>
        <taxon>Bacteria</taxon>
        <taxon>Bacillati</taxon>
        <taxon>Bacillota</taxon>
        <taxon>Bacilli</taxon>
        <taxon>Lactobacillales</taxon>
        <taxon>Enterococcaceae</taxon>
        <taxon>Melissococcus</taxon>
    </lineage>
</organism>
<dbReference type="RefSeq" id="WP_013774671.1">
    <property type="nucleotide sequence ID" value="NC_015516.1"/>
</dbReference>
<dbReference type="KEGG" id="mps:MPTP_1841"/>
<proteinExistence type="predicted"/>
<keyword evidence="8" id="KW-1185">Reference proteome</keyword>